<evidence type="ECO:0000313" key="2">
    <source>
        <dbReference type="EMBL" id="SES19441.1"/>
    </source>
</evidence>
<dbReference type="HAMAP" id="MF_00800">
    <property type="entry name" value="UPF0340"/>
    <property type="match status" value="1"/>
</dbReference>
<accession>A0A1H9VD07</accession>
<dbReference type="InterPro" id="IPR006340">
    <property type="entry name" value="DUF436"/>
</dbReference>
<dbReference type="InterPro" id="IPR028345">
    <property type="entry name" value="Antibiotic_NAT-like"/>
</dbReference>
<dbReference type="SUPFAM" id="SSF110710">
    <property type="entry name" value="TTHA0583/YokD-like"/>
    <property type="match status" value="1"/>
</dbReference>
<dbReference type="PIRSF" id="PIRSF007510">
    <property type="entry name" value="UCP007510"/>
    <property type="match status" value="1"/>
</dbReference>
<organism evidence="2 3">
    <name type="scientific">Salipaludibacillus aurantiacus</name>
    <dbReference type="NCBI Taxonomy" id="1601833"/>
    <lineage>
        <taxon>Bacteria</taxon>
        <taxon>Bacillati</taxon>
        <taxon>Bacillota</taxon>
        <taxon>Bacilli</taxon>
        <taxon>Bacillales</taxon>
        <taxon>Bacillaceae</taxon>
    </lineage>
</organism>
<keyword evidence="3" id="KW-1185">Reference proteome</keyword>
<dbReference type="EMBL" id="FOGT01000010">
    <property type="protein sequence ID" value="SES19441.1"/>
    <property type="molecule type" value="Genomic_DNA"/>
</dbReference>
<protein>
    <recommendedName>
        <fullName evidence="1">UPF0340 protein SAMN05518684_11098</fullName>
    </recommendedName>
</protein>
<dbReference type="AlphaFoldDB" id="A0A1H9VD07"/>
<dbReference type="Proteomes" id="UP000198571">
    <property type="component" value="Unassembled WGS sequence"/>
</dbReference>
<gene>
    <name evidence="2" type="ORF">SAMN05518684_11098</name>
</gene>
<evidence type="ECO:0000256" key="1">
    <source>
        <dbReference type="HAMAP-Rule" id="MF_00800"/>
    </source>
</evidence>
<dbReference type="Gene3D" id="3.40.50.10360">
    <property type="entry name" value="Hypothetical protein TT1679"/>
    <property type="match status" value="1"/>
</dbReference>
<sequence>MAETFAGQTGSDLMKALDEFQEAAQLKAGQLFVIGASTSEVIGRHIGSAGSEEVAAELWHTIKQFQGKTGVNLAFQCCEHLNRAIVLEREVAEAERLDEVAAVPVAKAGGSMASFVYRQMEDPITVEEVKAHAGIDIGDTFIGMHLKKVAVPVRTSVKQIGEAHLTLARTRPKLIGGARAVYTVQPPSQK</sequence>
<dbReference type="RefSeq" id="WP_093053053.1">
    <property type="nucleotide sequence ID" value="NZ_FOGT01000010.1"/>
</dbReference>
<reference evidence="3" key="1">
    <citation type="submission" date="2016-10" db="EMBL/GenBank/DDBJ databases">
        <authorList>
            <person name="Varghese N."/>
            <person name="Submissions S."/>
        </authorList>
    </citation>
    <scope>NUCLEOTIDE SEQUENCE [LARGE SCALE GENOMIC DNA]</scope>
    <source>
        <strain evidence="3">S9</strain>
    </source>
</reference>
<dbReference type="STRING" id="1601833.SAMN05518684_11098"/>
<proteinExistence type="inferred from homology"/>
<evidence type="ECO:0000313" key="3">
    <source>
        <dbReference type="Proteomes" id="UP000198571"/>
    </source>
</evidence>
<dbReference type="NCBIfam" id="TIGR01440">
    <property type="entry name" value="TIGR01440 family protein"/>
    <property type="match status" value="1"/>
</dbReference>
<dbReference type="Pfam" id="PF04260">
    <property type="entry name" value="DUF436"/>
    <property type="match status" value="1"/>
</dbReference>
<name>A0A1H9VD07_9BACI</name>
<comment type="similarity">
    <text evidence="1">Belongs to the UPF0340 family.</text>
</comment>
<dbReference type="OrthoDB" id="9803187at2"/>